<keyword evidence="1" id="KW-0472">Membrane</keyword>
<name>A0A4R3YTQ3_9GAMM</name>
<feature type="transmembrane region" description="Helical" evidence="1">
    <location>
        <begin position="6"/>
        <end position="25"/>
    </location>
</feature>
<dbReference type="EMBL" id="SMCS01000002">
    <property type="protein sequence ID" value="TCV95890.1"/>
    <property type="molecule type" value="Genomic_DNA"/>
</dbReference>
<evidence type="ECO:0000313" key="3">
    <source>
        <dbReference type="Proteomes" id="UP000295645"/>
    </source>
</evidence>
<organism evidence="2 3">
    <name type="scientific">Luteibacter rhizovicinus</name>
    <dbReference type="NCBI Taxonomy" id="242606"/>
    <lineage>
        <taxon>Bacteria</taxon>
        <taxon>Pseudomonadati</taxon>
        <taxon>Pseudomonadota</taxon>
        <taxon>Gammaproteobacteria</taxon>
        <taxon>Lysobacterales</taxon>
        <taxon>Rhodanobacteraceae</taxon>
        <taxon>Luteibacter</taxon>
    </lineage>
</organism>
<feature type="transmembrane region" description="Helical" evidence="1">
    <location>
        <begin position="60"/>
        <end position="81"/>
    </location>
</feature>
<dbReference type="RefSeq" id="WP_132142119.1">
    <property type="nucleotide sequence ID" value="NZ_SMCS01000002.1"/>
</dbReference>
<comment type="caution">
    <text evidence="2">The sequence shown here is derived from an EMBL/GenBank/DDBJ whole genome shotgun (WGS) entry which is preliminary data.</text>
</comment>
<reference evidence="2 3" key="1">
    <citation type="submission" date="2019-03" db="EMBL/GenBank/DDBJ databases">
        <title>Above-ground endophytic microbial communities from plants in different locations in the United States.</title>
        <authorList>
            <person name="Frank C."/>
        </authorList>
    </citation>
    <scope>NUCLEOTIDE SEQUENCE [LARGE SCALE GENOMIC DNA]</scope>
    <source>
        <strain evidence="2 3">LP_13_YM</strain>
    </source>
</reference>
<sequence>MIVFTALVMLVVSFWLVFALIGAVFKLAFGIIGGVFSIIASVLGVLFGGLALLIAGPIVAIAMLPLLAPVLLVAVIVWLIARSARRPQVVVTQAAPTTH</sequence>
<keyword evidence="3" id="KW-1185">Reference proteome</keyword>
<dbReference type="Proteomes" id="UP000295645">
    <property type="component" value="Unassembled WGS sequence"/>
</dbReference>
<dbReference type="AlphaFoldDB" id="A0A4R3YTQ3"/>
<evidence type="ECO:0000313" key="2">
    <source>
        <dbReference type="EMBL" id="TCV95890.1"/>
    </source>
</evidence>
<keyword evidence="1" id="KW-1133">Transmembrane helix</keyword>
<accession>A0A4R3YTQ3</accession>
<proteinExistence type="predicted"/>
<gene>
    <name evidence="2" type="ORF">EC912_102235</name>
</gene>
<dbReference type="OrthoDB" id="5958930at2"/>
<feature type="transmembrane region" description="Helical" evidence="1">
    <location>
        <begin position="32"/>
        <end position="54"/>
    </location>
</feature>
<keyword evidence="1" id="KW-0812">Transmembrane</keyword>
<evidence type="ECO:0000256" key="1">
    <source>
        <dbReference type="SAM" id="Phobius"/>
    </source>
</evidence>
<protein>
    <submittedName>
        <fullName evidence="2">Uncharacterized protein</fullName>
    </submittedName>
</protein>